<feature type="transmembrane region" description="Helical" evidence="1">
    <location>
        <begin position="23"/>
        <end position="45"/>
    </location>
</feature>
<name>A0ABN6FMW8_SINCY</name>
<accession>A0ABN6FMW8</accession>
<reference evidence="2 3" key="1">
    <citation type="journal article" date="2021" name="J. Biosci. Bioeng.">
        <title>Identification and characterization of a chc gene cluster responsible for the aromatization pathway of cyclohexanecarboxylate degradation in Sinomonas cyclohexanicum ATCC 51369.</title>
        <authorList>
            <person name="Yamamoto T."/>
            <person name="Hasegawa Y."/>
            <person name="Lau P.C.K."/>
            <person name="Iwaki H."/>
        </authorList>
    </citation>
    <scope>NUCLEOTIDE SEQUENCE [LARGE SCALE GENOMIC DNA]</scope>
    <source>
        <strain evidence="2 3">ATCC 51369</strain>
    </source>
</reference>
<keyword evidence="3" id="KW-1185">Reference proteome</keyword>
<keyword evidence="1" id="KW-0472">Membrane</keyword>
<evidence type="ECO:0000313" key="2">
    <source>
        <dbReference type="EMBL" id="BCT78020.1"/>
    </source>
</evidence>
<sequence>MAEPITTRIIVRRRVIGSLSSRATISVCVAEVCPLAIAVIVVGFLPSAHGRSCRDVIVAAVAHDGGRAPAVVRSAGMGSAQARAGTEARPRCAEARARAISS</sequence>
<organism evidence="2 3">
    <name type="scientific">Sinomonas cyclohexanicum</name>
    <name type="common">Corynebacterium cyclohexanicum</name>
    <dbReference type="NCBI Taxonomy" id="322009"/>
    <lineage>
        <taxon>Bacteria</taxon>
        <taxon>Bacillati</taxon>
        <taxon>Actinomycetota</taxon>
        <taxon>Actinomycetes</taxon>
        <taxon>Micrococcales</taxon>
        <taxon>Micrococcaceae</taxon>
        <taxon>Sinomonas</taxon>
    </lineage>
</organism>
<protein>
    <submittedName>
        <fullName evidence="2">Uncharacterized protein</fullName>
    </submittedName>
</protein>
<evidence type="ECO:0000313" key="3">
    <source>
        <dbReference type="Proteomes" id="UP001319861"/>
    </source>
</evidence>
<proteinExistence type="predicted"/>
<dbReference type="EMBL" id="AP024525">
    <property type="protein sequence ID" value="BCT78020.1"/>
    <property type="molecule type" value="Genomic_DNA"/>
</dbReference>
<dbReference type="Proteomes" id="UP001319861">
    <property type="component" value="Chromosome"/>
</dbReference>
<keyword evidence="1" id="KW-1133">Transmembrane helix</keyword>
<evidence type="ECO:0000256" key="1">
    <source>
        <dbReference type="SAM" id="Phobius"/>
    </source>
</evidence>
<gene>
    <name evidence="2" type="ORF">SCMU_38620</name>
</gene>
<keyword evidence="1" id="KW-0812">Transmembrane</keyword>